<gene>
    <name evidence="2" type="ORF">ACFQ45_06660</name>
</gene>
<keyword evidence="1" id="KW-0812">Transmembrane</keyword>
<organism evidence="2 3">
    <name type="scientific">Rhodanobacter aciditrophus</name>
    <dbReference type="NCBI Taxonomy" id="1623218"/>
    <lineage>
        <taxon>Bacteria</taxon>
        <taxon>Pseudomonadati</taxon>
        <taxon>Pseudomonadota</taxon>
        <taxon>Gammaproteobacteria</taxon>
        <taxon>Lysobacterales</taxon>
        <taxon>Rhodanobacteraceae</taxon>
        <taxon>Rhodanobacter</taxon>
    </lineage>
</organism>
<feature type="transmembrane region" description="Helical" evidence="1">
    <location>
        <begin position="7"/>
        <end position="25"/>
    </location>
</feature>
<evidence type="ECO:0000256" key="1">
    <source>
        <dbReference type="SAM" id="Phobius"/>
    </source>
</evidence>
<dbReference type="RefSeq" id="WP_377366216.1">
    <property type="nucleotide sequence ID" value="NZ_JBHTMN010000007.1"/>
</dbReference>
<keyword evidence="1" id="KW-1133">Transmembrane helix</keyword>
<feature type="transmembrane region" description="Helical" evidence="1">
    <location>
        <begin position="106"/>
        <end position="123"/>
    </location>
</feature>
<feature type="transmembrane region" description="Helical" evidence="1">
    <location>
        <begin position="78"/>
        <end position="100"/>
    </location>
</feature>
<feature type="transmembrane region" description="Helical" evidence="1">
    <location>
        <begin position="31"/>
        <end position="52"/>
    </location>
</feature>
<keyword evidence="3" id="KW-1185">Reference proteome</keyword>
<evidence type="ECO:0000313" key="3">
    <source>
        <dbReference type="Proteomes" id="UP001597059"/>
    </source>
</evidence>
<comment type="caution">
    <text evidence="2">The sequence shown here is derived from an EMBL/GenBank/DDBJ whole genome shotgun (WGS) entry which is preliminary data.</text>
</comment>
<reference evidence="3" key="1">
    <citation type="journal article" date="2019" name="Int. J. Syst. Evol. Microbiol.">
        <title>The Global Catalogue of Microorganisms (GCM) 10K type strain sequencing project: providing services to taxonomists for standard genome sequencing and annotation.</title>
        <authorList>
            <consortium name="The Broad Institute Genomics Platform"/>
            <consortium name="The Broad Institute Genome Sequencing Center for Infectious Disease"/>
            <person name="Wu L."/>
            <person name="Ma J."/>
        </authorList>
    </citation>
    <scope>NUCLEOTIDE SEQUENCE [LARGE SCALE GENOMIC DNA]</scope>
    <source>
        <strain evidence="3">JCM 30774</strain>
    </source>
</reference>
<accession>A0ABW4AZN8</accession>
<proteinExistence type="predicted"/>
<dbReference type="EMBL" id="JBHTMN010000007">
    <property type="protein sequence ID" value="MFD1383039.1"/>
    <property type="molecule type" value="Genomic_DNA"/>
</dbReference>
<sequence>MPTSKPINLEALFVLVFTLLCAALSPILEYWLSGSIMATVAVVLGIWCAVVLRKSVFHLPASSTKSGSFLTANLRQKALYCVFATGLFMASCAVFFITYLVTHPVFGVPFFVLWGMGLCITYSQQVNHMLWQWALKGSQPHPSKT</sequence>
<dbReference type="Proteomes" id="UP001597059">
    <property type="component" value="Unassembled WGS sequence"/>
</dbReference>
<evidence type="ECO:0000313" key="2">
    <source>
        <dbReference type="EMBL" id="MFD1383039.1"/>
    </source>
</evidence>
<protein>
    <submittedName>
        <fullName evidence="2">Uncharacterized protein</fullName>
    </submittedName>
</protein>
<name>A0ABW4AZN8_9GAMM</name>
<keyword evidence="1" id="KW-0472">Membrane</keyword>